<proteinExistence type="predicted"/>
<protein>
    <submittedName>
        <fullName evidence="2">PhnP protein</fullName>
    </submittedName>
</protein>
<dbReference type="EMBL" id="AMCI01003974">
    <property type="protein sequence ID" value="EJW99078.1"/>
    <property type="molecule type" value="Genomic_DNA"/>
</dbReference>
<dbReference type="AlphaFoldDB" id="J9FX32"/>
<dbReference type="Pfam" id="PF12706">
    <property type="entry name" value="Lactamase_B_2"/>
    <property type="match status" value="1"/>
</dbReference>
<dbReference type="SMART" id="SM00849">
    <property type="entry name" value="Lactamase_B"/>
    <property type="match status" value="1"/>
</dbReference>
<dbReference type="InterPro" id="IPR001279">
    <property type="entry name" value="Metallo-B-lactamas"/>
</dbReference>
<organism evidence="2">
    <name type="scientific">gut metagenome</name>
    <dbReference type="NCBI Taxonomy" id="749906"/>
    <lineage>
        <taxon>unclassified sequences</taxon>
        <taxon>metagenomes</taxon>
        <taxon>organismal metagenomes</taxon>
    </lineage>
</organism>
<dbReference type="SUPFAM" id="SSF56281">
    <property type="entry name" value="Metallo-hydrolase/oxidoreductase"/>
    <property type="match status" value="1"/>
</dbReference>
<sequence length="255" mass="28245">MSVMKITIIGSGTSTGVPQIGCTCGVCSSTNPKDKRLRASALIETEDARILIDCGPDFREQVMHLPFKAIDGVLITHEHYDHVGGLDDLRPFCYFGSVAVFAEGGVAQALRLRMPYCFAEHRYPGVPDISLQVVEVNRPFRICHTDILPIRVMHGNLPIVGYRIGKMAYITDMLTLPDDSLQQLAGLDVLVVNALRKTPHHTHQSLQEALEVAHVVGAKETYLIHMSHDMGLHDEVNRLLPTHVQLAYDGMEICL</sequence>
<gene>
    <name evidence="2" type="ORF">EVA_12810</name>
</gene>
<comment type="caution">
    <text evidence="2">The sequence shown here is derived from an EMBL/GenBank/DDBJ whole genome shotgun (WGS) entry which is preliminary data.</text>
</comment>
<name>J9FX32_9ZZZZ</name>
<evidence type="ECO:0000313" key="2">
    <source>
        <dbReference type="EMBL" id="EJW99078.1"/>
    </source>
</evidence>
<reference evidence="2" key="1">
    <citation type="journal article" date="2012" name="PLoS ONE">
        <title>Gene sets for utilization of primary and secondary nutrition supplies in the distal gut of endangered iberian lynx.</title>
        <authorList>
            <person name="Alcaide M."/>
            <person name="Messina E."/>
            <person name="Richter M."/>
            <person name="Bargiela R."/>
            <person name="Peplies J."/>
            <person name="Huws S.A."/>
            <person name="Newbold C.J."/>
            <person name="Golyshin P.N."/>
            <person name="Simon M.A."/>
            <person name="Lopez G."/>
            <person name="Yakimov M.M."/>
            <person name="Ferrer M."/>
        </authorList>
    </citation>
    <scope>NUCLEOTIDE SEQUENCE</scope>
</reference>
<dbReference type="NCBIfam" id="NF002553">
    <property type="entry name" value="PRK02113.1"/>
    <property type="match status" value="1"/>
</dbReference>
<dbReference type="InterPro" id="IPR036866">
    <property type="entry name" value="RibonucZ/Hydroxyglut_hydro"/>
</dbReference>
<evidence type="ECO:0000259" key="1">
    <source>
        <dbReference type="SMART" id="SM00849"/>
    </source>
</evidence>
<dbReference type="PANTHER" id="PTHR42663:SF6">
    <property type="entry name" value="HYDROLASE C777.06C-RELATED"/>
    <property type="match status" value="1"/>
</dbReference>
<accession>J9FX32</accession>
<feature type="domain" description="Metallo-beta-lactamase" evidence="1">
    <location>
        <begin position="37"/>
        <end position="225"/>
    </location>
</feature>
<dbReference type="CDD" id="cd16279">
    <property type="entry name" value="metallo-hydrolase-like_MBL-fold"/>
    <property type="match status" value="1"/>
</dbReference>
<dbReference type="Gene3D" id="3.60.15.10">
    <property type="entry name" value="Ribonuclease Z/Hydroxyacylglutathione hydrolase-like"/>
    <property type="match status" value="1"/>
</dbReference>
<dbReference type="PANTHER" id="PTHR42663">
    <property type="entry name" value="HYDROLASE C777.06C-RELATED-RELATED"/>
    <property type="match status" value="1"/>
</dbReference>